<reference evidence="2 3" key="1">
    <citation type="submission" date="2024-02" db="EMBL/GenBank/DDBJ databases">
        <authorList>
            <person name="Chen Y."/>
            <person name="Shah S."/>
            <person name="Dougan E. K."/>
            <person name="Thang M."/>
            <person name="Chan C."/>
        </authorList>
    </citation>
    <scope>NUCLEOTIDE SEQUENCE [LARGE SCALE GENOMIC DNA]</scope>
</reference>
<feature type="compositionally biased region" description="Low complexity" evidence="1">
    <location>
        <begin position="283"/>
        <end position="293"/>
    </location>
</feature>
<evidence type="ECO:0000313" key="2">
    <source>
        <dbReference type="EMBL" id="CAK9111899.1"/>
    </source>
</evidence>
<proteinExistence type="predicted"/>
<dbReference type="EMBL" id="CAXAMN010027628">
    <property type="protein sequence ID" value="CAK9111899.1"/>
    <property type="molecule type" value="Genomic_DNA"/>
</dbReference>
<comment type="caution">
    <text evidence="2">The sequence shown here is derived from an EMBL/GenBank/DDBJ whole genome shotgun (WGS) entry which is preliminary data.</text>
</comment>
<keyword evidence="3" id="KW-1185">Reference proteome</keyword>
<feature type="compositionally biased region" description="Polar residues" evidence="1">
    <location>
        <begin position="307"/>
        <end position="322"/>
    </location>
</feature>
<feature type="compositionally biased region" description="Basic residues" evidence="1">
    <location>
        <begin position="153"/>
        <end position="196"/>
    </location>
</feature>
<sequence>MDAIDLKLRIGLNMYRELKKSASLQNRVFRVLTCDEQTKVQMCLDKIILDEGDGDLGTDSLPVLALPAPVVETPQRSLVPVQTKANQSLRRSMQFSPSALEQISETPPIFGKILAGKASSVEEKKKPAQFLTDAEILEGAMHFVPTQVEGKKKQSGSKQKKKSPKKKSGSQKKKNACKPEKKQKKPAGKIAVKKPAGKIAVKKPETLSADYVSRHWHRADQLAKKCGGQSKAVPSTPGPMMPAMDDLNIQLIQQLEMHRAAGSAQACGSANPPVDPAPAIAEAATASAPTSPAENEDAETAETTQASSPNNDAQDDASTVSMDSDKAQKESKSTKKQKVQEAQEEECKEEEIIDQLFSYQAQDKKAQKEADLLAGVAEGEFQEIQTDHGPRYLWMEEAQTCKQGDKTALGWIQQKEGDQKQMAKMNKMIEAMSAGHWSQGFALPTTSGSSSSAAPPLAIQDMDAPLSPQQWKMAQTQLIQAKDAMSKLEKDGLKHLQVIGDNRADPVFEVVKDVMTDIRKVLAEISHAYRFKELENGQELTLSKHNALMAECGKKAESLDDILAGIKGQLNARANRAKK</sequence>
<evidence type="ECO:0000313" key="3">
    <source>
        <dbReference type="Proteomes" id="UP001642484"/>
    </source>
</evidence>
<feature type="compositionally biased region" description="Basic and acidic residues" evidence="1">
    <location>
        <begin position="323"/>
        <end position="341"/>
    </location>
</feature>
<feature type="region of interest" description="Disordered" evidence="1">
    <location>
        <begin position="144"/>
        <end position="197"/>
    </location>
</feature>
<accession>A0ABP0SHQ7</accession>
<dbReference type="Proteomes" id="UP001642484">
    <property type="component" value="Unassembled WGS sequence"/>
</dbReference>
<name>A0ABP0SHQ7_9DINO</name>
<protein>
    <submittedName>
        <fullName evidence="2">Uncharacterized protein</fullName>
    </submittedName>
</protein>
<feature type="region of interest" description="Disordered" evidence="1">
    <location>
        <begin position="283"/>
        <end position="349"/>
    </location>
</feature>
<evidence type="ECO:0000256" key="1">
    <source>
        <dbReference type="SAM" id="MobiDB-lite"/>
    </source>
</evidence>
<feature type="region of interest" description="Disordered" evidence="1">
    <location>
        <begin position="222"/>
        <end position="243"/>
    </location>
</feature>
<organism evidence="2 3">
    <name type="scientific">Durusdinium trenchii</name>
    <dbReference type="NCBI Taxonomy" id="1381693"/>
    <lineage>
        <taxon>Eukaryota</taxon>
        <taxon>Sar</taxon>
        <taxon>Alveolata</taxon>
        <taxon>Dinophyceae</taxon>
        <taxon>Suessiales</taxon>
        <taxon>Symbiodiniaceae</taxon>
        <taxon>Durusdinium</taxon>
    </lineage>
</organism>
<gene>
    <name evidence="2" type="ORF">CCMP2556_LOCUS51905</name>
</gene>